<comment type="caution">
    <text evidence="1">The sequence shown here is derived from an EMBL/GenBank/DDBJ whole genome shotgun (WGS) entry which is preliminary data.</text>
</comment>
<dbReference type="EMBL" id="JAAVJL010000001">
    <property type="protein sequence ID" value="NMF57644.1"/>
    <property type="molecule type" value="Genomic_DNA"/>
</dbReference>
<name>A0ABX1LS54_9CYAN</name>
<organism evidence="1 2">
    <name type="scientific">Pseudanabaena yagii GIHE-NHR1</name>
    <dbReference type="NCBI Taxonomy" id="2722753"/>
    <lineage>
        <taxon>Bacteria</taxon>
        <taxon>Bacillati</taxon>
        <taxon>Cyanobacteriota</taxon>
        <taxon>Cyanophyceae</taxon>
        <taxon>Pseudanabaenales</taxon>
        <taxon>Pseudanabaenaceae</taxon>
        <taxon>Pseudanabaena</taxon>
        <taxon>Pseudanabaena yagii</taxon>
    </lineage>
</organism>
<reference evidence="1 2" key="1">
    <citation type="submission" date="2020-03" db="EMBL/GenBank/DDBJ databases">
        <title>Draft Genome Sequence of 2-Methylisoborneol Producing Pseudanabaena yagii Strain GIHE-NHR1 Isolated from North Han River in South Korea.</title>
        <authorList>
            <person name="Jeong J."/>
        </authorList>
    </citation>
    <scope>NUCLEOTIDE SEQUENCE [LARGE SCALE GENOMIC DNA]</scope>
    <source>
        <strain evidence="1 2">GIHE-NHR1</strain>
    </source>
</reference>
<dbReference type="GO" id="GO:0003677">
    <property type="term" value="F:DNA binding"/>
    <property type="evidence" value="ECO:0007669"/>
    <property type="project" value="UniProtKB-KW"/>
</dbReference>
<keyword evidence="1" id="KW-0238">DNA-binding</keyword>
<proteinExistence type="predicted"/>
<evidence type="ECO:0000313" key="1">
    <source>
        <dbReference type="EMBL" id="NMF57644.1"/>
    </source>
</evidence>
<keyword evidence="2" id="KW-1185">Reference proteome</keyword>
<dbReference type="InterPro" id="IPR037914">
    <property type="entry name" value="SpoVT-AbrB_sf"/>
</dbReference>
<accession>A0ABX1LS54</accession>
<protein>
    <submittedName>
        <fullName evidence="1">AbrB/MazE/SpoVT family DNA-binding domain-containing protein</fullName>
    </submittedName>
</protein>
<gene>
    <name evidence="1" type="ORF">HC246_06355</name>
</gene>
<dbReference type="RefSeq" id="WP_169362645.1">
    <property type="nucleotide sequence ID" value="NZ_JAAVJL010000001.1"/>
</dbReference>
<dbReference type="SUPFAM" id="SSF89447">
    <property type="entry name" value="AbrB/MazE/MraZ-like"/>
    <property type="match status" value="1"/>
</dbReference>
<dbReference type="Proteomes" id="UP000738376">
    <property type="component" value="Unassembled WGS sequence"/>
</dbReference>
<dbReference type="Gene3D" id="2.10.260.10">
    <property type="match status" value="1"/>
</dbReference>
<sequence length="90" mass="10375">MTKPSRIHSIKLISIGNSKGVRLPKVILQKYGFSDTLLLEETEQGILLRQMDNAKLSWEETYQEMAQEQEDWEDFDNTLLDGLEMNEVGS</sequence>
<evidence type="ECO:0000313" key="2">
    <source>
        <dbReference type="Proteomes" id="UP000738376"/>
    </source>
</evidence>